<name>A0A5J5IJZ4_9BACT</name>
<dbReference type="InterPro" id="IPR013324">
    <property type="entry name" value="RNA_pol_sigma_r3/r4-like"/>
</dbReference>
<evidence type="ECO:0000256" key="1">
    <source>
        <dbReference type="ARBA" id="ARBA00010641"/>
    </source>
</evidence>
<dbReference type="InterPro" id="IPR036388">
    <property type="entry name" value="WH-like_DNA-bd_sf"/>
</dbReference>
<dbReference type="PANTHER" id="PTHR43133:SF51">
    <property type="entry name" value="RNA POLYMERASE SIGMA FACTOR"/>
    <property type="match status" value="1"/>
</dbReference>
<proteinExistence type="inferred from homology"/>
<comment type="caution">
    <text evidence="7">The sequence shown here is derived from an EMBL/GenBank/DDBJ whole genome shotgun (WGS) entry which is preliminary data.</text>
</comment>
<keyword evidence="3" id="KW-0731">Sigma factor</keyword>
<reference evidence="7 8" key="1">
    <citation type="submission" date="2019-09" db="EMBL/GenBank/DDBJ databases">
        <title>Draft genome sequence of Ginsengibacter sp. BR5-29.</title>
        <authorList>
            <person name="Im W.-T."/>
        </authorList>
    </citation>
    <scope>NUCLEOTIDE SEQUENCE [LARGE SCALE GENOMIC DNA]</scope>
    <source>
        <strain evidence="7 8">BR5-29</strain>
    </source>
</reference>
<dbReference type="InterPro" id="IPR013249">
    <property type="entry name" value="RNA_pol_sigma70_r4_t2"/>
</dbReference>
<gene>
    <name evidence="7" type="ORF">FW778_14310</name>
</gene>
<evidence type="ECO:0000256" key="4">
    <source>
        <dbReference type="ARBA" id="ARBA00023163"/>
    </source>
</evidence>
<dbReference type="CDD" id="cd06171">
    <property type="entry name" value="Sigma70_r4"/>
    <property type="match status" value="1"/>
</dbReference>
<feature type="domain" description="RNA polymerase sigma factor 70 region 4 type 2" evidence="6">
    <location>
        <begin position="138"/>
        <end position="189"/>
    </location>
</feature>
<dbReference type="RefSeq" id="WP_150415436.1">
    <property type="nucleotide sequence ID" value="NZ_VYQF01000003.1"/>
</dbReference>
<evidence type="ECO:0000256" key="2">
    <source>
        <dbReference type="ARBA" id="ARBA00023015"/>
    </source>
</evidence>
<keyword evidence="2" id="KW-0805">Transcription regulation</keyword>
<evidence type="ECO:0000313" key="8">
    <source>
        <dbReference type="Proteomes" id="UP000326903"/>
    </source>
</evidence>
<sequence length="222" mass="26125">MNYATVYKNIEQYPDSVVIQEILMGNRELFEILIRRYNPDLYKTGRGYGYNHQDTEDLMQEAFISIFQSLSKFENRSSFKTWMIRIMLNLCYHKSQKLSYRNKPTIEISVNENSGSMFLTTNHSDPDRSIVNKELRNVIEAALKNLPEDYRMTFTLRELTGLSVADTAELLNITASNVKVRLNRAKMMLRNEIEKIYSPEDIYEFNLIYCDKIVNNVMKKIL</sequence>
<keyword evidence="8" id="KW-1185">Reference proteome</keyword>
<dbReference type="GO" id="GO:0003677">
    <property type="term" value="F:DNA binding"/>
    <property type="evidence" value="ECO:0007669"/>
    <property type="project" value="InterPro"/>
</dbReference>
<dbReference type="Pfam" id="PF08281">
    <property type="entry name" value="Sigma70_r4_2"/>
    <property type="match status" value="1"/>
</dbReference>
<dbReference type="NCBIfam" id="TIGR02937">
    <property type="entry name" value="sigma70-ECF"/>
    <property type="match status" value="1"/>
</dbReference>
<comment type="similarity">
    <text evidence="1">Belongs to the sigma-70 factor family. ECF subfamily.</text>
</comment>
<evidence type="ECO:0000256" key="3">
    <source>
        <dbReference type="ARBA" id="ARBA00023082"/>
    </source>
</evidence>
<keyword evidence="4" id="KW-0804">Transcription</keyword>
<dbReference type="SUPFAM" id="SSF88659">
    <property type="entry name" value="Sigma3 and sigma4 domains of RNA polymerase sigma factors"/>
    <property type="match status" value="1"/>
</dbReference>
<dbReference type="InterPro" id="IPR039425">
    <property type="entry name" value="RNA_pol_sigma-70-like"/>
</dbReference>
<organism evidence="7 8">
    <name type="scientific">Ginsengibacter hankyongi</name>
    <dbReference type="NCBI Taxonomy" id="2607284"/>
    <lineage>
        <taxon>Bacteria</taxon>
        <taxon>Pseudomonadati</taxon>
        <taxon>Bacteroidota</taxon>
        <taxon>Chitinophagia</taxon>
        <taxon>Chitinophagales</taxon>
        <taxon>Chitinophagaceae</taxon>
        <taxon>Ginsengibacter</taxon>
    </lineage>
</organism>
<dbReference type="Gene3D" id="1.10.1740.10">
    <property type="match status" value="1"/>
</dbReference>
<dbReference type="InterPro" id="IPR007627">
    <property type="entry name" value="RNA_pol_sigma70_r2"/>
</dbReference>
<dbReference type="AlphaFoldDB" id="A0A5J5IJZ4"/>
<dbReference type="Gene3D" id="1.10.10.10">
    <property type="entry name" value="Winged helix-like DNA-binding domain superfamily/Winged helix DNA-binding domain"/>
    <property type="match status" value="1"/>
</dbReference>
<dbReference type="InterPro" id="IPR013325">
    <property type="entry name" value="RNA_pol_sigma_r2"/>
</dbReference>
<dbReference type="PANTHER" id="PTHR43133">
    <property type="entry name" value="RNA POLYMERASE ECF-TYPE SIGMA FACTO"/>
    <property type="match status" value="1"/>
</dbReference>
<evidence type="ECO:0000259" key="5">
    <source>
        <dbReference type="Pfam" id="PF04542"/>
    </source>
</evidence>
<dbReference type="GO" id="GO:0006352">
    <property type="term" value="P:DNA-templated transcription initiation"/>
    <property type="evidence" value="ECO:0007669"/>
    <property type="project" value="InterPro"/>
</dbReference>
<dbReference type="SUPFAM" id="SSF88946">
    <property type="entry name" value="Sigma2 domain of RNA polymerase sigma factors"/>
    <property type="match status" value="1"/>
</dbReference>
<protein>
    <submittedName>
        <fullName evidence="7">Sigma-70 family RNA polymerase sigma factor</fullName>
    </submittedName>
</protein>
<dbReference type="Pfam" id="PF04542">
    <property type="entry name" value="Sigma70_r2"/>
    <property type="match status" value="1"/>
</dbReference>
<accession>A0A5J5IJZ4</accession>
<dbReference type="Proteomes" id="UP000326903">
    <property type="component" value="Unassembled WGS sequence"/>
</dbReference>
<feature type="domain" description="RNA polymerase sigma-70 region 2" evidence="5">
    <location>
        <begin position="33"/>
        <end position="93"/>
    </location>
</feature>
<dbReference type="GO" id="GO:0016987">
    <property type="term" value="F:sigma factor activity"/>
    <property type="evidence" value="ECO:0007669"/>
    <property type="project" value="UniProtKB-KW"/>
</dbReference>
<evidence type="ECO:0000259" key="6">
    <source>
        <dbReference type="Pfam" id="PF08281"/>
    </source>
</evidence>
<dbReference type="InterPro" id="IPR014284">
    <property type="entry name" value="RNA_pol_sigma-70_dom"/>
</dbReference>
<dbReference type="EMBL" id="VYQF01000003">
    <property type="protein sequence ID" value="KAA9038715.1"/>
    <property type="molecule type" value="Genomic_DNA"/>
</dbReference>
<evidence type="ECO:0000313" key="7">
    <source>
        <dbReference type="EMBL" id="KAA9038715.1"/>
    </source>
</evidence>